<keyword evidence="1" id="KW-0812">Transmembrane</keyword>
<proteinExistence type="predicted"/>
<dbReference type="EMBL" id="JACSZT010000008">
    <property type="protein sequence ID" value="MBC6499026.1"/>
    <property type="molecule type" value="Genomic_DNA"/>
</dbReference>
<feature type="transmembrane region" description="Helical" evidence="1">
    <location>
        <begin position="41"/>
        <end position="58"/>
    </location>
</feature>
<accession>A0A5F1RLF3</accession>
<keyword evidence="1" id="KW-1133">Transmembrane helix</keyword>
<protein>
    <submittedName>
        <fullName evidence="2">Uncharacterized protein</fullName>
    </submittedName>
</protein>
<dbReference type="Proteomes" id="UP000650485">
    <property type="component" value="Unassembled WGS sequence"/>
</dbReference>
<feature type="transmembrane region" description="Helical" evidence="1">
    <location>
        <begin position="128"/>
        <end position="147"/>
    </location>
</feature>
<evidence type="ECO:0000256" key="1">
    <source>
        <dbReference type="SAM" id="Phobius"/>
    </source>
</evidence>
<dbReference type="RefSeq" id="WP_135386453.1">
    <property type="nucleotide sequence ID" value="NZ_CP110106.1"/>
</dbReference>
<feature type="transmembrane region" description="Helical" evidence="1">
    <location>
        <begin position="65"/>
        <end position="83"/>
    </location>
</feature>
<sequence length="155" mass="16672">MQNMHKQRIALLVVAIILIIMGLFVTMATNLPNPGDNFRNYHFAIVGLITGVLALIGTREAALPIWSKIIITVANLYAAVLGYEMPSLIEKMATEVDTSDSSNGLGQIAEAFGKTAKLATHTAPEATSAPTIAAIIAVIAIVLVWAFRNKRNKEN</sequence>
<evidence type="ECO:0000313" key="3">
    <source>
        <dbReference type="Proteomes" id="UP000650485"/>
    </source>
</evidence>
<comment type="caution">
    <text evidence="2">The sequence shown here is derived from an EMBL/GenBank/DDBJ whole genome shotgun (WGS) entry which is preliminary data.</text>
</comment>
<reference evidence="2" key="1">
    <citation type="submission" date="2020-08" db="EMBL/GenBank/DDBJ databases">
        <title>Complete genome sequence of Weissella confusa strain FS54 provides insights into metabolic potential.</title>
        <authorList>
            <person name="Fhoula I."/>
            <person name="Najjari A."/>
            <person name="Lekired A."/>
            <person name="Bessrour-Aouam N."/>
            <person name="Jaballah S."/>
            <person name="Klibi N."/>
            <person name="Ouzari H.-I."/>
        </authorList>
    </citation>
    <scope>NUCLEOTIDE SEQUENCE</scope>
    <source>
        <strain evidence="2">FS54</strain>
    </source>
</reference>
<organism evidence="2 3">
    <name type="scientific">Weissella confusa</name>
    <name type="common">Lactobacillus confusus</name>
    <dbReference type="NCBI Taxonomy" id="1583"/>
    <lineage>
        <taxon>Bacteria</taxon>
        <taxon>Bacillati</taxon>
        <taxon>Bacillota</taxon>
        <taxon>Bacilli</taxon>
        <taxon>Lactobacillales</taxon>
        <taxon>Lactobacillaceae</taxon>
        <taxon>Weissella</taxon>
    </lineage>
</organism>
<name>A0A5F1RLF3_WEICO</name>
<feature type="transmembrane region" description="Helical" evidence="1">
    <location>
        <begin position="9"/>
        <end position="29"/>
    </location>
</feature>
<dbReference type="AlphaFoldDB" id="A0A5F1RLF3"/>
<gene>
    <name evidence="2" type="ORF">H7R52_10170</name>
</gene>
<evidence type="ECO:0000313" key="2">
    <source>
        <dbReference type="EMBL" id="MBC6499026.1"/>
    </source>
</evidence>
<keyword evidence="1" id="KW-0472">Membrane</keyword>